<dbReference type="FunFam" id="1.10.150.170:FF:000001">
    <property type="entry name" value="Ribosomal RNA small subunit methyltransferase H"/>
    <property type="match status" value="1"/>
</dbReference>
<dbReference type="Proteomes" id="UP000295132">
    <property type="component" value="Unassembled WGS sequence"/>
</dbReference>
<evidence type="ECO:0000313" key="11">
    <source>
        <dbReference type="Proteomes" id="UP001178888"/>
    </source>
</evidence>
<reference evidence="8" key="2">
    <citation type="submission" date="2023-08" db="EMBL/GenBank/DDBJ databases">
        <title>Nitrogen cycling bacteria in agricultural field soils.</title>
        <authorList>
            <person name="Jang J."/>
        </authorList>
    </citation>
    <scope>NUCLEOTIDE SEQUENCE</scope>
    <source>
        <strain evidence="8">PS3-36</strain>
    </source>
</reference>
<keyword evidence="6 7" id="KW-0949">S-adenosyl-L-methionine</keyword>
<dbReference type="GO" id="GO:0005737">
    <property type="term" value="C:cytoplasm"/>
    <property type="evidence" value="ECO:0007669"/>
    <property type="project" value="UniProtKB-SubCell"/>
</dbReference>
<keyword evidence="5 7" id="KW-0808">Transferase</keyword>
<dbReference type="SUPFAM" id="SSF81799">
    <property type="entry name" value="Putative methyltransferase TM0872, insert domain"/>
    <property type="match status" value="1"/>
</dbReference>
<dbReference type="EC" id="2.1.1.199" evidence="7"/>
<dbReference type="HAMAP" id="MF_01007">
    <property type="entry name" value="16SrRNA_methyltr_H"/>
    <property type="match status" value="1"/>
</dbReference>
<feature type="binding site" evidence="7">
    <location>
        <position position="107"/>
    </location>
    <ligand>
        <name>S-adenosyl-L-methionine</name>
        <dbReference type="ChEBI" id="CHEBI:59789"/>
    </ligand>
</feature>
<dbReference type="InterPro" id="IPR029063">
    <property type="entry name" value="SAM-dependent_MTases_sf"/>
</dbReference>
<evidence type="ECO:0000313" key="8">
    <source>
        <dbReference type="EMBL" id="MDQ6596862.1"/>
    </source>
</evidence>
<dbReference type="EMBL" id="JAVGVR010000001">
    <property type="protein sequence ID" value="MDQ6596862.1"/>
    <property type="molecule type" value="Genomic_DNA"/>
</dbReference>
<evidence type="ECO:0000313" key="9">
    <source>
        <dbReference type="EMBL" id="TDK64927.1"/>
    </source>
</evidence>
<dbReference type="GO" id="GO:0071424">
    <property type="term" value="F:rRNA (cytosine-N4-)-methyltransferase activity"/>
    <property type="evidence" value="ECO:0007669"/>
    <property type="project" value="UniProtKB-UniRule"/>
</dbReference>
<dbReference type="RefSeq" id="WP_133332526.1">
    <property type="nucleotide sequence ID" value="NZ_JAVGVR010000001.1"/>
</dbReference>
<feature type="binding site" evidence="7">
    <location>
        <position position="79"/>
    </location>
    <ligand>
        <name>S-adenosyl-L-methionine</name>
        <dbReference type="ChEBI" id="CHEBI:59789"/>
    </ligand>
</feature>
<dbReference type="Pfam" id="PF01795">
    <property type="entry name" value="Methyltransf_5"/>
    <property type="match status" value="1"/>
</dbReference>
<proteinExistence type="inferred from homology"/>
<comment type="function">
    <text evidence="7">Specifically methylates the N4 position of cytidine in position 1402 (C1402) of 16S rRNA.</text>
</comment>
<comment type="similarity">
    <text evidence="1 7">Belongs to the methyltransferase superfamily. RsmH family.</text>
</comment>
<evidence type="ECO:0000256" key="6">
    <source>
        <dbReference type="ARBA" id="ARBA00022691"/>
    </source>
</evidence>
<reference evidence="9 10" key="1">
    <citation type="submission" date="2019-03" db="EMBL/GenBank/DDBJ databases">
        <title>Bacillus niacini sp. nov. a Nicotinate-Metabolizing Mesophile Isolated from Soil.</title>
        <authorList>
            <person name="Zhang G."/>
        </authorList>
    </citation>
    <scope>NUCLEOTIDE SEQUENCE [LARGE SCALE GENOMIC DNA]</scope>
    <source>
        <strain evidence="9 10">WN066</strain>
    </source>
</reference>
<evidence type="ECO:0000256" key="5">
    <source>
        <dbReference type="ARBA" id="ARBA00022679"/>
    </source>
</evidence>
<comment type="caution">
    <text evidence="9">The sequence shown here is derived from an EMBL/GenBank/DDBJ whole genome shotgun (WGS) entry which is preliminary data.</text>
</comment>
<dbReference type="PANTHER" id="PTHR11265:SF0">
    <property type="entry name" value="12S RRNA N4-METHYLCYTIDINE METHYLTRANSFERASE"/>
    <property type="match status" value="1"/>
</dbReference>
<evidence type="ECO:0000256" key="7">
    <source>
        <dbReference type="HAMAP-Rule" id="MF_01007"/>
    </source>
</evidence>
<dbReference type="Gene3D" id="1.10.150.170">
    <property type="entry name" value="Putative methyltransferase TM0872, insert domain"/>
    <property type="match status" value="1"/>
</dbReference>
<evidence type="ECO:0000256" key="1">
    <source>
        <dbReference type="ARBA" id="ARBA00010396"/>
    </source>
</evidence>
<dbReference type="NCBIfam" id="TIGR00006">
    <property type="entry name" value="16S rRNA (cytosine(1402)-N(4))-methyltransferase RsmH"/>
    <property type="match status" value="1"/>
</dbReference>
<feature type="binding site" evidence="7">
    <location>
        <position position="52"/>
    </location>
    <ligand>
        <name>S-adenosyl-L-methionine</name>
        <dbReference type="ChEBI" id="CHEBI:59789"/>
    </ligand>
</feature>
<keyword evidence="11" id="KW-1185">Reference proteome</keyword>
<protein>
    <recommendedName>
        <fullName evidence="7">Ribosomal RNA small subunit methyltransferase H</fullName>
        <ecNumber evidence="7">2.1.1.199</ecNumber>
    </recommendedName>
    <alternativeName>
        <fullName evidence="7">16S rRNA m(4)C1402 methyltransferase</fullName>
    </alternativeName>
    <alternativeName>
        <fullName evidence="7">rRNA (cytosine-N(4)-)-methyltransferase RsmH</fullName>
    </alternativeName>
</protein>
<dbReference type="InterPro" id="IPR002903">
    <property type="entry name" value="RsmH"/>
</dbReference>
<keyword evidence="3 7" id="KW-0698">rRNA processing</keyword>
<dbReference type="Gene3D" id="3.40.50.150">
    <property type="entry name" value="Vaccinia Virus protein VP39"/>
    <property type="match status" value="1"/>
</dbReference>
<dbReference type="PANTHER" id="PTHR11265">
    <property type="entry name" value="S-ADENOSYL-METHYLTRANSFERASE MRAW"/>
    <property type="match status" value="1"/>
</dbReference>
<dbReference type="PIRSF" id="PIRSF004486">
    <property type="entry name" value="MraW"/>
    <property type="match status" value="1"/>
</dbReference>
<accession>A0A4R5VZH7</accession>
<evidence type="ECO:0000256" key="4">
    <source>
        <dbReference type="ARBA" id="ARBA00022603"/>
    </source>
</evidence>
<dbReference type="SUPFAM" id="SSF53335">
    <property type="entry name" value="S-adenosyl-L-methionine-dependent methyltransferases"/>
    <property type="match status" value="1"/>
</dbReference>
<evidence type="ECO:0000256" key="3">
    <source>
        <dbReference type="ARBA" id="ARBA00022552"/>
    </source>
</evidence>
<organism evidence="9 10">
    <name type="scientific">Bacillus salipaludis</name>
    <dbReference type="NCBI Taxonomy" id="2547811"/>
    <lineage>
        <taxon>Bacteria</taxon>
        <taxon>Bacillati</taxon>
        <taxon>Bacillota</taxon>
        <taxon>Bacilli</taxon>
        <taxon>Bacillales</taxon>
        <taxon>Bacillaceae</taxon>
        <taxon>Bacillus</taxon>
    </lineage>
</organism>
<dbReference type="Proteomes" id="UP001178888">
    <property type="component" value="Unassembled WGS sequence"/>
</dbReference>
<comment type="subcellular location">
    <subcellularLocation>
        <location evidence="7">Cytoplasm</location>
    </subcellularLocation>
</comment>
<keyword evidence="2 7" id="KW-0963">Cytoplasm</keyword>
<comment type="catalytic activity">
    <reaction evidence="7">
        <text>cytidine(1402) in 16S rRNA + S-adenosyl-L-methionine = N(4)-methylcytidine(1402) in 16S rRNA + S-adenosyl-L-homocysteine + H(+)</text>
        <dbReference type="Rhea" id="RHEA:42928"/>
        <dbReference type="Rhea" id="RHEA-COMP:10286"/>
        <dbReference type="Rhea" id="RHEA-COMP:10287"/>
        <dbReference type="ChEBI" id="CHEBI:15378"/>
        <dbReference type="ChEBI" id="CHEBI:57856"/>
        <dbReference type="ChEBI" id="CHEBI:59789"/>
        <dbReference type="ChEBI" id="CHEBI:74506"/>
        <dbReference type="ChEBI" id="CHEBI:82748"/>
        <dbReference type="EC" id="2.1.1.199"/>
    </reaction>
</comment>
<sequence>MFEHTTVLLNEAVEGLNIKPDGIYVDCTLGGAGHSELILSKLGAEGRLFAFDQDEVAIANAKEKLSSNLEKLTIIKSNFLYLKDELQALGIKKVDGVLYDLGVSSPQLDTPERGFSYHHDAPLDMRMDREAHTSAYDVVNHWEYEDLVRIFFRYGEEKFSKQIARKIEAARESRPIETTAELVELIKDAIPAPARRKGGHPAKRVFQAIRIAVNDELSVFEQSLNQAMDILNPGGRISVITFHSLEDRICKAAFKKASVAPDLPHGLPIIPEQYKPTLKLISRKPILPSEEELEQNNRARSAKLRIAEKI</sequence>
<feature type="binding site" evidence="7">
    <location>
        <begin position="32"/>
        <end position="34"/>
    </location>
    <ligand>
        <name>S-adenosyl-L-methionine</name>
        <dbReference type="ChEBI" id="CHEBI:59789"/>
    </ligand>
</feature>
<evidence type="ECO:0000313" key="10">
    <source>
        <dbReference type="Proteomes" id="UP000295132"/>
    </source>
</evidence>
<dbReference type="GO" id="GO:0070475">
    <property type="term" value="P:rRNA base methylation"/>
    <property type="evidence" value="ECO:0007669"/>
    <property type="project" value="UniProtKB-UniRule"/>
</dbReference>
<feature type="binding site" evidence="7">
    <location>
        <position position="100"/>
    </location>
    <ligand>
        <name>S-adenosyl-L-methionine</name>
        <dbReference type="ChEBI" id="CHEBI:59789"/>
    </ligand>
</feature>
<name>A0A4R5VZH7_9BACI</name>
<dbReference type="EMBL" id="SMYO01000001">
    <property type="protein sequence ID" value="TDK64927.1"/>
    <property type="molecule type" value="Genomic_DNA"/>
</dbReference>
<dbReference type="AlphaFoldDB" id="A0A4R5VZH7"/>
<gene>
    <name evidence="7 9" type="primary">rsmH</name>
    <name evidence="9" type="ORF">E2K98_01375</name>
    <name evidence="8" type="ORF">RCG21_10945</name>
</gene>
<evidence type="ECO:0000256" key="2">
    <source>
        <dbReference type="ARBA" id="ARBA00022490"/>
    </source>
</evidence>
<keyword evidence="4 7" id="KW-0489">Methyltransferase</keyword>
<dbReference type="InterPro" id="IPR023397">
    <property type="entry name" value="SAM-dep_MeTrfase_MraW_recog"/>
</dbReference>